<feature type="signal peptide" evidence="24">
    <location>
        <begin position="1"/>
        <end position="31"/>
    </location>
</feature>
<keyword evidence="18" id="KW-0325">Glycoprotein</keyword>
<comment type="catalytic activity">
    <reaction evidence="21">
        <text>L-seryl-[protein] + ATP = O-phospho-L-seryl-[protein] + ADP + H(+)</text>
        <dbReference type="Rhea" id="RHEA:17989"/>
        <dbReference type="Rhea" id="RHEA-COMP:9863"/>
        <dbReference type="Rhea" id="RHEA-COMP:11604"/>
        <dbReference type="ChEBI" id="CHEBI:15378"/>
        <dbReference type="ChEBI" id="CHEBI:29999"/>
        <dbReference type="ChEBI" id="CHEBI:30616"/>
        <dbReference type="ChEBI" id="CHEBI:83421"/>
        <dbReference type="ChEBI" id="CHEBI:456216"/>
        <dbReference type="EC" id="2.7.11.1"/>
    </reaction>
</comment>
<keyword evidence="16 23" id="KW-0472">Membrane</keyword>
<evidence type="ECO:0000256" key="18">
    <source>
        <dbReference type="ARBA" id="ARBA00023180"/>
    </source>
</evidence>
<dbReference type="InterPro" id="IPR000719">
    <property type="entry name" value="Prot_kinase_dom"/>
</dbReference>
<dbReference type="Pfam" id="PF08263">
    <property type="entry name" value="LRRNT_2"/>
    <property type="match status" value="1"/>
</dbReference>
<sequence length="960" mass="105364">MAPTLKELNSVSHLVLFHLAPLFLLSGQVLAFAGAEHTMAARNMEAEALLTWKASLDNNSQTVLSSWTGGSPCNWFGIHCNEAGSVTNISMMDIGLKGTLQSLNFLSIPNLLELHLLNNSLYGTIPSRIANLSKLTKFRVDINDIYGSIPVEICSLTSLGVLSMAHNHINGPIPQEIGMLRSLYYLDLSHNNLRGTIPASTGNLSNLVELHISESELSGSIPKEIGLLTSLRVLDLDVNNLSGAIPSSIGNLTNLAKIFLNYNELSGTLPVEMNNLTALKTLQMSYNRFSGHLPQDICLGGLLENISVVANYFTGPIPQSLRNCSSLIRVRLDQNQLTGNLADDLGIYPKLKYLDLSDNKFYGQLPSKWEGFLGLSTLRISSNNISGKIPSNLGSASQLQSLDLSSNHHLVGGIPKELGKLKLLDLVLNDNKLSGGIPHEILVHDLENLNLASNNLTGSIPEQLGECLSLLTLNLSNNNFKDTIPAKIGNLHFLVNLDLSYNLLMDSIPSQLGELQMLDTLNLSHNKLSGTIPASFNNLLSLITVNISYNELVGPIPNIKAFLDAPFDALRNNKDLCGNATGLKACVSLKTNGAAPKMANQILKLIVVPVLGGLILVFVLLGGFFVCRRRNKSRKSKSEDEHRIDLFKSWGQDGRMLYEDIIQATEDFNSNYCIGEGGYGIVYKVVLPKGQVIAVKKLHRSQDGMTPDLKAFRSEISALSNVKHRNIVKLYGFCSHPKNSFLVYEFVERGSLKMILSKDEPAMELDWKKRLNIVKGIANALCYMHHDCCPPLIHRDISSNNVLLDLAYEAHVSDFGTARLLMPDSSNWTSLAGTFGYIAPELAYTMKVDKTCDVYSFGVVTLEIIMGEHPKSIISSLYSSIDRSTPLVDIIDQRLLPPVHEVAKGVVYITRLALACLSDDPQTRPTMQQISMKLIARWPHLTKPFSMVELGELLGHDSVN</sequence>
<evidence type="ECO:0000256" key="2">
    <source>
        <dbReference type="ARBA" id="ARBA00004479"/>
    </source>
</evidence>
<organism evidence="26">
    <name type="scientific">Manihot esculenta</name>
    <name type="common">Cassava</name>
    <name type="synonym">Jatropha manihot</name>
    <dbReference type="NCBI Taxonomy" id="3983"/>
    <lineage>
        <taxon>Eukaryota</taxon>
        <taxon>Viridiplantae</taxon>
        <taxon>Streptophyta</taxon>
        <taxon>Embryophyta</taxon>
        <taxon>Tracheophyta</taxon>
        <taxon>Spermatophyta</taxon>
        <taxon>Magnoliopsida</taxon>
        <taxon>eudicotyledons</taxon>
        <taxon>Gunneridae</taxon>
        <taxon>Pentapetalae</taxon>
        <taxon>rosids</taxon>
        <taxon>fabids</taxon>
        <taxon>Malpighiales</taxon>
        <taxon>Euphorbiaceae</taxon>
        <taxon>Crotonoideae</taxon>
        <taxon>Manihoteae</taxon>
        <taxon>Manihot</taxon>
    </lineage>
</organism>
<evidence type="ECO:0000256" key="23">
    <source>
        <dbReference type="SAM" id="Phobius"/>
    </source>
</evidence>
<dbReference type="InterPro" id="IPR055414">
    <property type="entry name" value="LRR_R13L4/SHOC2-like"/>
</dbReference>
<evidence type="ECO:0000256" key="10">
    <source>
        <dbReference type="ARBA" id="ARBA00022729"/>
    </source>
</evidence>
<comment type="catalytic activity">
    <reaction evidence="20">
        <text>L-threonyl-[protein] + ATP = O-phospho-L-threonyl-[protein] + ADP + H(+)</text>
        <dbReference type="Rhea" id="RHEA:46608"/>
        <dbReference type="Rhea" id="RHEA-COMP:11060"/>
        <dbReference type="Rhea" id="RHEA-COMP:11605"/>
        <dbReference type="ChEBI" id="CHEBI:15378"/>
        <dbReference type="ChEBI" id="CHEBI:30013"/>
        <dbReference type="ChEBI" id="CHEBI:30616"/>
        <dbReference type="ChEBI" id="CHEBI:61977"/>
        <dbReference type="ChEBI" id="CHEBI:456216"/>
        <dbReference type="EC" id="2.7.11.1"/>
    </reaction>
</comment>
<keyword evidence="8" id="KW-0808">Transferase</keyword>
<keyword evidence="7" id="KW-0433">Leucine-rich repeat</keyword>
<dbReference type="PROSITE" id="PS50011">
    <property type="entry name" value="PROTEIN_KINASE_DOM"/>
    <property type="match status" value="1"/>
</dbReference>
<keyword evidence="13" id="KW-0418">Kinase</keyword>
<dbReference type="FunFam" id="3.80.10.10:FF:000385">
    <property type="entry name" value="Leucine-rich repeat family protein"/>
    <property type="match status" value="1"/>
</dbReference>
<dbReference type="Gene3D" id="1.10.510.10">
    <property type="entry name" value="Transferase(Phosphotransferase) domain 1"/>
    <property type="match status" value="1"/>
</dbReference>
<feature type="binding site" evidence="22">
    <location>
        <position position="697"/>
    </location>
    <ligand>
        <name>ATP</name>
        <dbReference type="ChEBI" id="CHEBI:30616"/>
    </ligand>
</feature>
<comment type="subcellular location">
    <subcellularLocation>
        <location evidence="2">Membrane</location>
        <topology evidence="2">Single-pass type I membrane protein</topology>
    </subcellularLocation>
    <subcellularLocation>
        <location evidence="1">Secreted</location>
        <location evidence="1">Cell wall</location>
    </subcellularLocation>
</comment>
<gene>
    <name evidence="26" type="ORF">MANES_03G126400</name>
</gene>
<proteinExistence type="inferred from homology"/>
<dbReference type="EMBL" id="CM004389">
    <property type="protein sequence ID" value="OAY55080.1"/>
    <property type="molecule type" value="Genomic_DNA"/>
</dbReference>
<dbReference type="GO" id="GO:0009755">
    <property type="term" value="P:hormone-mediated signaling pathway"/>
    <property type="evidence" value="ECO:0000318"/>
    <property type="project" value="GO_Central"/>
</dbReference>
<dbReference type="Pfam" id="PF23598">
    <property type="entry name" value="LRR_14"/>
    <property type="match status" value="1"/>
</dbReference>
<keyword evidence="6" id="KW-0597">Phosphoprotein</keyword>
<dbReference type="SUPFAM" id="SSF56112">
    <property type="entry name" value="Protein kinase-like (PK-like)"/>
    <property type="match status" value="1"/>
</dbReference>
<evidence type="ECO:0000256" key="6">
    <source>
        <dbReference type="ARBA" id="ARBA00022553"/>
    </source>
</evidence>
<keyword evidence="17" id="KW-0675">Receptor</keyword>
<keyword evidence="10 24" id="KW-0732">Signal</keyword>
<dbReference type="GO" id="GO:0038023">
    <property type="term" value="F:signaling receptor activity"/>
    <property type="evidence" value="ECO:0000318"/>
    <property type="project" value="GO_Central"/>
</dbReference>
<dbReference type="FunFam" id="3.30.200.20:FF:000309">
    <property type="entry name" value="Leucine-rich repeat receptor protein kinase MSP1"/>
    <property type="match status" value="1"/>
</dbReference>
<dbReference type="InterPro" id="IPR008266">
    <property type="entry name" value="Tyr_kinase_AS"/>
</dbReference>
<dbReference type="PANTHER" id="PTHR48056">
    <property type="entry name" value="LRR RECEPTOR-LIKE SERINE/THREONINE-PROTEIN KINASE-RELATED"/>
    <property type="match status" value="1"/>
</dbReference>
<keyword evidence="12 22" id="KW-0547">Nucleotide-binding</keyword>
<evidence type="ECO:0000256" key="20">
    <source>
        <dbReference type="ARBA" id="ARBA00047899"/>
    </source>
</evidence>
<feature type="chain" id="PRO_5013265665" description="non-specific serine/threonine protein kinase" evidence="24">
    <location>
        <begin position="32"/>
        <end position="960"/>
    </location>
</feature>
<feature type="domain" description="Protein kinase" evidence="25">
    <location>
        <begin position="668"/>
        <end position="941"/>
    </location>
</feature>
<keyword evidence="9 23" id="KW-0812">Transmembrane</keyword>
<evidence type="ECO:0000256" key="13">
    <source>
        <dbReference type="ARBA" id="ARBA00022777"/>
    </source>
</evidence>
<dbReference type="Gene3D" id="3.80.10.10">
    <property type="entry name" value="Ribonuclease Inhibitor"/>
    <property type="match status" value="3"/>
</dbReference>
<keyword evidence="11" id="KW-0677">Repeat</keyword>
<evidence type="ECO:0000256" key="12">
    <source>
        <dbReference type="ARBA" id="ARBA00022741"/>
    </source>
</evidence>
<protein>
    <recommendedName>
        <fullName evidence="3">non-specific serine/threonine protein kinase</fullName>
        <ecNumber evidence="3">2.7.11.1</ecNumber>
    </recommendedName>
</protein>
<dbReference type="PANTHER" id="PTHR48056:SF42">
    <property type="entry name" value="MDIS1-INTERACTING RECEPTOR LIKE KINASE 2-LIKE"/>
    <property type="match status" value="1"/>
</dbReference>
<evidence type="ECO:0000256" key="3">
    <source>
        <dbReference type="ARBA" id="ARBA00012513"/>
    </source>
</evidence>
<dbReference type="PROSITE" id="PS00109">
    <property type="entry name" value="PROTEIN_KINASE_TYR"/>
    <property type="match status" value="1"/>
</dbReference>
<evidence type="ECO:0000256" key="9">
    <source>
        <dbReference type="ARBA" id="ARBA00022692"/>
    </source>
</evidence>
<dbReference type="GO" id="GO:0005524">
    <property type="term" value="F:ATP binding"/>
    <property type="evidence" value="ECO:0007669"/>
    <property type="project" value="UniProtKB-UniRule"/>
</dbReference>
<reference evidence="26" key="1">
    <citation type="submission" date="2016-02" db="EMBL/GenBank/DDBJ databases">
        <title>WGS assembly of Manihot esculenta.</title>
        <authorList>
            <person name="Bredeson J.V."/>
            <person name="Prochnik S.E."/>
            <person name="Lyons J.B."/>
            <person name="Schmutz J."/>
            <person name="Grimwood J."/>
            <person name="Vrebalov J."/>
            <person name="Bart R.S."/>
            <person name="Amuge T."/>
            <person name="Ferguson M.E."/>
            <person name="Green R."/>
            <person name="Putnam N."/>
            <person name="Stites J."/>
            <person name="Rounsley S."/>
            <person name="Rokhsar D.S."/>
        </authorList>
    </citation>
    <scope>NUCLEOTIDE SEQUENCE [LARGE SCALE GENOMIC DNA]</scope>
    <source>
        <tissue evidence="26">Leaf</tissue>
    </source>
</reference>
<evidence type="ECO:0000256" key="11">
    <source>
        <dbReference type="ARBA" id="ARBA00022737"/>
    </source>
</evidence>
<dbReference type="PROSITE" id="PS00107">
    <property type="entry name" value="PROTEIN_KINASE_ATP"/>
    <property type="match status" value="1"/>
</dbReference>
<evidence type="ECO:0000313" key="26">
    <source>
        <dbReference type="EMBL" id="OAY55080.1"/>
    </source>
</evidence>
<evidence type="ECO:0000259" key="25">
    <source>
        <dbReference type="PROSITE" id="PS50011"/>
    </source>
</evidence>
<evidence type="ECO:0000256" key="22">
    <source>
        <dbReference type="PROSITE-ProRule" id="PRU10141"/>
    </source>
</evidence>
<dbReference type="SUPFAM" id="SSF52058">
    <property type="entry name" value="L domain-like"/>
    <property type="match status" value="3"/>
</dbReference>
<comment type="similarity">
    <text evidence="19">Belongs to the polygalacturonase-inhibiting protein family.</text>
</comment>
<dbReference type="Gene3D" id="3.30.200.20">
    <property type="entry name" value="Phosphorylase Kinase, domain 1"/>
    <property type="match status" value="1"/>
</dbReference>
<evidence type="ECO:0000256" key="4">
    <source>
        <dbReference type="ARBA" id="ARBA00022512"/>
    </source>
</evidence>
<evidence type="ECO:0000256" key="24">
    <source>
        <dbReference type="SAM" id="SignalP"/>
    </source>
</evidence>
<dbReference type="SMART" id="SM00369">
    <property type="entry name" value="LRR_TYP"/>
    <property type="match status" value="5"/>
</dbReference>
<dbReference type="InterPro" id="IPR013210">
    <property type="entry name" value="LRR_N_plant-typ"/>
</dbReference>
<dbReference type="InterPro" id="IPR001611">
    <property type="entry name" value="Leu-rich_rpt"/>
</dbReference>
<dbReference type="FunFam" id="3.80.10.10:FF:000719">
    <property type="entry name" value="MDIS1-interacting receptor like kinase 2 isoform A"/>
    <property type="match status" value="1"/>
</dbReference>
<evidence type="ECO:0000256" key="14">
    <source>
        <dbReference type="ARBA" id="ARBA00022840"/>
    </source>
</evidence>
<keyword evidence="14 22" id="KW-0067">ATP-binding</keyword>
<dbReference type="InterPro" id="IPR017441">
    <property type="entry name" value="Protein_kinase_ATP_BS"/>
</dbReference>
<dbReference type="GO" id="GO:0004674">
    <property type="term" value="F:protein serine/threonine kinase activity"/>
    <property type="evidence" value="ECO:0007669"/>
    <property type="project" value="UniProtKB-KW"/>
</dbReference>
<dbReference type="Pfam" id="PF00069">
    <property type="entry name" value="Pkinase"/>
    <property type="match status" value="1"/>
</dbReference>
<keyword evidence="4" id="KW-0964">Secreted</keyword>
<accession>A0A2C9W6Y4</accession>
<keyword evidence="15 23" id="KW-1133">Transmembrane helix</keyword>
<evidence type="ECO:0000256" key="5">
    <source>
        <dbReference type="ARBA" id="ARBA00022527"/>
    </source>
</evidence>
<dbReference type="AlphaFoldDB" id="A0A2C9W6Y4"/>
<evidence type="ECO:0000256" key="7">
    <source>
        <dbReference type="ARBA" id="ARBA00022614"/>
    </source>
</evidence>
<keyword evidence="4" id="KW-0134">Cell wall</keyword>
<keyword evidence="5" id="KW-0723">Serine/threonine-protein kinase</keyword>
<dbReference type="EC" id="2.7.11.1" evidence="3"/>
<evidence type="ECO:0000256" key="15">
    <source>
        <dbReference type="ARBA" id="ARBA00022989"/>
    </source>
</evidence>
<evidence type="ECO:0000256" key="1">
    <source>
        <dbReference type="ARBA" id="ARBA00004191"/>
    </source>
</evidence>
<evidence type="ECO:0000256" key="16">
    <source>
        <dbReference type="ARBA" id="ARBA00023136"/>
    </source>
</evidence>
<dbReference type="InterPro" id="IPR050647">
    <property type="entry name" value="Plant_LRR-RLKs"/>
</dbReference>
<evidence type="ECO:0000256" key="17">
    <source>
        <dbReference type="ARBA" id="ARBA00023170"/>
    </source>
</evidence>
<dbReference type="GO" id="GO:0005886">
    <property type="term" value="C:plasma membrane"/>
    <property type="evidence" value="ECO:0000318"/>
    <property type="project" value="GO_Central"/>
</dbReference>
<name>A0A2C9W6Y4_MANES</name>
<dbReference type="InterPro" id="IPR032675">
    <property type="entry name" value="LRR_dom_sf"/>
</dbReference>
<evidence type="ECO:0000256" key="19">
    <source>
        <dbReference type="ARBA" id="ARBA00038043"/>
    </source>
</evidence>
<dbReference type="PRINTS" id="PR00019">
    <property type="entry name" value="LEURICHRPT"/>
</dbReference>
<feature type="transmembrane region" description="Helical" evidence="23">
    <location>
        <begin position="606"/>
        <end position="627"/>
    </location>
</feature>
<dbReference type="InterPro" id="IPR003591">
    <property type="entry name" value="Leu-rich_rpt_typical-subtyp"/>
</dbReference>
<evidence type="ECO:0000256" key="21">
    <source>
        <dbReference type="ARBA" id="ARBA00048679"/>
    </source>
</evidence>
<evidence type="ECO:0000256" key="8">
    <source>
        <dbReference type="ARBA" id="ARBA00022679"/>
    </source>
</evidence>
<dbReference type="FunFam" id="1.10.510.10:FF:000445">
    <property type="entry name" value="MDIS1-interacting receptor like kinase 2"/>
    <property type="match status" value="1"/>
</dbReference>
<dbReference type="InterPro" id="IPR011009">
    <property type="entry name" value="Kinase-like_dom_sf"/>
</dbReference>
<dbReference type="FunFam" id="3.80.10.10:FF:000400">
    <property type="entry name" value="Nuclear pore complex protein NUP107"/>
    <property type="match status" value="1"/>
</dbReference>
<dbReference type="Pfam" id="PF00560">
    <property type="entry name" value="LRR_1"/>
    <property type="match status" value="6"/>
</dbReference>